<sequence length="55" mass="6580">MRRLYQNFKSIRPTVLLTELLKVAKFLCPTYPNNGFSHPKNFLYSILILLKLDFY</sequence>
<comment type="caution">
    <text evidence="1">The sequence shown here is derived from an EMBL/GenBank/DDBJ whole genome shotgun (WGS) entry which is preliminary data.</text>
</comment>
<gene>
    <name evidence="1" type="ORF">O3M35_003016</name>
</gene>
<evidence type="ECO:0000313" key="2">
    <source>
        <dbReference type="Proteomes" id="UP001461498"/>
    </source>
</evidence>
<accession>A0AAW1CLK3</accession>
<dbReference type="EMBL" id="JAPXFL010000012">
    <property type="protein sequence ID" value="KAK9498370.1"/>
    <property type="molecule type" value="Genomic_DNA"/>
</dbReference>
<keyword evidence="2" id="KW-1185">Reference proteome</keyword>
<reference evidence="1 2" key="1">
    <citation type="submission" date="2022-12" db="EMBL/GenBank/DDBJ databases">
        <title>Chromosome-level genome assembly of true bugs.</title>
        <authorList>
            <person name="Ma L."/>
            <person name="Li H."/>
        </authorList>
    </citation>
    <scope>NUCLEOTIDE SEQUENCE [LARGE SCALE GENOMIC DNA]</scope>
    <source>
        <strain evidence="1">Lab_2022b</strain>
    </source>
</reference>
<protein>
    <submittedName>
        <fullName evidence="1">Uncharacterized protein</fullName>
    </submittedName>
</protein>
<organism evidence="1 2">
    <name type="scientific">Rhynocoris fuscipes</name>
    <dbReference type="NCBI Taxonomy" id="488301"/>
    <lineage>
        <taxon>Eukaryota</taxon>
        <taxon>Metazoa</taxon>
        <taxon>Ecdysozoa</taxon>
        <taxon>Arthropoda</taxon>
        <taxon>Hexapoda</taxon>
        <taxon>Insecta</taxon>
        <taxon>Pterygota</taxon>
        <taxon>Neoptera</taxon>
        <taxon>Paraneoptera</taxon>
        <taxon>Hemiptera</taxon>
        <taxon>Heteroptera</taxon>
        <taxon>Panheteroptera</taxon>
        <taxon>Cimicomorpha</taxon>
        <taxon>Reduviidae</taxon>
        <taxon>Harpactorinae</taxon>
        <taxon>Harpactorini</taxon>
        <taxon>Rhynocoris</taxon>
    </lineage>
</organism>
<dbReference type="Proteomes" id="UP001461498">
    <property type="component" value="Unassembled WGS sequence"/>
</dbReference>
<evidence type="ECO:0000313" key="1">
    <source>
        <dbReference type="EMBL" id="KAK9498370.1"/>
    </source>
</evidence>
<proteinExistence type="predicted"/>
<name>A0AAW1CLK3_9HEMI</name>
<dbReference type="AlphaFoldDB" id="A0AAW1CLK3"/>